<dbReference type="OMA" id="QDGMTER"/>
<evidence type="ECO:0000313" key="2">
    <source>
        <dbReference type="Proteomes" id="UP000000599"/>
    </source>
</evidence>
<dbReference type="VEuPathDB" id="FungiDB:DEHA2G10538g"/>
<dbReference type="Proteomes" id="UP000000599">
    <property type="component" value="Chromosome G"/>
</dbReference>
<dbReference type="GeneID" id="8999168"/>
<gene>
    <name evidence="1" type="ordered locus">DEHA2G10538g</name>
</gene>
<keyword evidence="2" id="KW-1185">Reference proteome</keyword>
<evidence type="ECO:0000313" key="1">
    <source>
        <dbReference type="EMBL" id="CAR65944.1"/>
    </source>
</evidence>
<dbReference type="OrthoDB" id="10351993at2759"/>
<dbReference type="InterPro" id="IPR009072">
    <property type="entry name" value="Histone-fold"/>
</dbReference>
<protein>
    <submittedName>
        <fullName evidence="1">DEHA2G10538p</fullName>
    </submittedName>
</protein>
<dbReference type="Gene3D" id="1.10.20.10">
    <property type="entry name" value="Histone, subunit A"/>
    <property type="match status" value="1"/>
</dbReference>
<dbReference type="InParanoid" id="B5RUQ0"/>
<reference evidence="1 2" key="1">
    <citation type="journal article" date="2004" name="Nature">
        <title>Genome evolution in yeasts.</title>
        <authorList>
            <consortium name="Genolevures"/>
            <person name="Dujon B."/>
            <person name="Sherman D."/>
            <person name="Fischer G."/>
            <person name="Durrens P."/>
            <person name="Casaregola S."/>
            <person name="Lafontaine I."/>
            <person name="de Montigny J."/>
            <person name="Marck C."/>
            <person name="Neuveglise C."/>
            <person name="Talla E."/>
            <person name="Goffard N."/>
            <person name="Frangeul L."/>
            <person name="Aigle M."/>
            <person name="Anthouard V."/>
            <person name="Babour A."/>
            <person name="Barbe V."/>
            <person name="Barnay S."/>
            <person name="Blanchin S."/>
            <person name="Beckerich J.M."/>
            <person name="Beyne E."/>
            <person name="Bleykasten C."/>
            <person name="Boisrame A."/>
            <person name="Boyer J."/>
            <person name="Cattolico L."/>
            <person name="Confanioleri F."/>
            <person name="de Daruvar A."/>
            <person name="Despons L."/>
            <person name="Fabre E."/>
            <person name="Fairhead C."/>
            <person name="Ferry-Dumazet H."/>
            <person name="Groppi A."/>
            <person name="Hantraye F."/>
            <person name="Hennequin C."/>
            <person name="Jauniaux N."/>
            <person name="Joyet P."/>
            <person name="Kachouri R."/>
            <person name="Kerrest A."/>
            <person name="Koszul R."/>
            <person name="Lemaire M."/>
            <person name="Lesur I."/>
            <person name="Ma L."/>
            <person name="Muller H."/>
            <person name="Nicaud J.M."/>
            <person name="Nikolski M."/>
            <person name="Oztas S."/>
            <person name="Ozier-Kalogeropoulos O."/>
            <person name="Pellenz S."/>
            <person name="Potier S."/>
            <person name="Richard G.F."/>
            <person name="Straub M.L."/>
            <person name="Suleau A."/>
            <person name="Swennene D."/>
            <person name="Tekaia F."/>
            <person name="Wesolowski-Louvel M."/>
            <person name="Westhof E."/>
            <person name="Wirth B."/>
            <person name="Zeniou-Meyer M."/>
            <person name="Zivanovic I."/>
            <person name="Bolotin-Fukuhara M."/>
            <person name="Thierry A."/>
            <person name="Bouchier C."/>
            <person name="Caudron B."/>
            <person name="Scarpelli C."/>
            <person name="Gaillardin C."/>
            <person name="Weissenbach J."/>
            <person name="Wincker P."/>
            <person name="Souciet J.L."/>
        </authorList>
    </citation>
    <scope>NUCLEOTIDE SEQUENCE [LARGE SCALE GENOMIC DNA]</scope>
    <source>
        <strain evidence="2">ATCC 36239 / CBS 767 / BCRC 21394 / JCM 1990 / NBRC 0083 / IGC 2968</strain>
    </source>
</reference>
<proteinExistence type="predicted"/>
<accession>B5RUQ0</accession>
<dbReference type="EMBL" id="CR382139">
    <property type="protein sequence ID" value="CAR65944.1"/>
    <property type="molecule type" value="Genomic_DNA"/>
</dbReference>
<organism evidence="1 2">
    <name type="scientific">Debaryomyces hansenii (strain ATCC 36239 / CBS 767 / BCRC 21394 / JCM 1990 / NBRC 0083 / IGC 2968)</name>
    <name type="common">Yeast</name>
    <name type="synonym">Torulaspora hansenii</name>
    <dbReference type="NCBI Taxonomy" id="284592"/>
    <lineage>
        <taxon>Eukaryota</taxon>
        <taxon>Fungi</taxon>
        <taxon>Dikarya</taxon>
        <taxon>Ascomycota</taxon>
        <taxon>Saccharomycotina</taxon>
        <taxon>Pichiomycetes</taxon>
        <taxon>Debaryomycetaceae</taxon>
        <taxon>Debaryomyces</taxon>
    </lineage>
</organism>
<sequence length="80" mass="9262">MVSTNKASYPKSTFKKVLNSKTKYKFKNDESDLLIYLLYVDYVNKLMNKGRDIQERAGSAEISTNHLELANNELSKHYRG</sequence>
<dbReference type="AlphaFoldDB" id="B5RUQ0"/>
<dbReference type="RefSeq" id="XP_002770609.1">
    <property type="nucleotide sequence ID" value="XM_002770563.1"/>
</dbReference>
<dbReference type="KEGG" id="dha:DEHA2G10538g"/>
<dbReference type="GO" id="GO:0046982">
    <property type="term" value="F:protein heterodimerization activity"/>
    <property type="evidence" value="ECO:0007669"/>
    <property type="project" value="InterPro"/>
</dbReference>
<dbReference type="HOGENOM" id="CLU_196200_0_0_1"/>
<name>B5RUQ0_DEBHA</name>